<dbReference type="PANTHER" id="PTHR44757">
    <property type="entry name" value="DIGUANYLATE CYCLASE DGCP"/>
    <property type="match status" value="1"/>
</dbReference>
<dbReference type="Gene3D" id="3.30.565.10">
    <property type="entry name" value="Histidine kinase-like ATPase, C-terminal domain"/>
    <property type="match status" value="1"/>
</dbReference>
<organism evidence="5 6">
    <name type="scientific">Haloferax gibbonsii</name>
    <dbReference type="NCBI Taxonomy" id="35746"/>
    <lineage>
        <taxon>Archaea</taxon>
        <taxon>Methanobacteriati</taxon>
        <taxon>Methanobacteriota</taxon>
        <taxon>Stenosarchaea group</taxon>
        <taxon>Halobacteria</taxon>
        <taxon>Halobacteriales</taxon>
        <taxon>Haloferacaceae</taxon>
        <taxon>Haloferax</taxon>
    </lineage>
</organism>
<dbReference type="Gene3D" id="3.30.450.20">
    <property type="entry name" value="PAS domain"/>
    <property type="match status" value="4"/>
</dbReference>
<dbReference type="PROSITE" id="PS50109">
    <property type="entry name" value="HIS_KIN"/>
    <property type="match status" value="1"/>
</dbReference>
<name>A0A0K1IR27_HALGI</name>
<dbReference type="InterPro" id="IPR005467">
    <property type="entry name" value="His_kinase_dom"/>
</dbReference>
<dbReference type="Proteomes" id="UP000066124">
    <property type="component" value="Chromosome"/>
</dbReference>
<dbReference type="Pfam" id="PF08447">
    <property type="entry name" value="PAS_3"/>
    <property type="match status" value="1"/>
</dbReference>
<accession>A0A0K1IR27</accession>
<dbReference type="InterPro" id="IPR035965">
    <property type="entry name" value="PAS-like_dom_sf"/>
</dbReference>
<dbReference type="SMART" id="SM00091">
    <property type="entry name" value="PAS"/>
    <property type="match status" value="4"/>
</dbReference>
<dbReference type="InterPro" id="IPR052155">
    <property type="entry name" value="Biofilm_reg_signaling"/>
</dbReference>
<feature type="region of interest" description="Disordered" evidence="1">
    <location>
        <begin position="53"/>
        <end position="72"/>
    </location>
</feature>
<evidence type="ECO:0000313" key="6">
    <source>
        <dbReference type="Proteomes" id="UP000066124"/>
    </source>
</evidence>
<dbReference type="EMBL" id="CP011947">
    <property type="protein sequence ID" value="AKU06760.1"/>
    <property type="molecule type" value="Genomic_DNA"/>
</dbReference>
<gene>
    <name evidence="5" type="ORF">ABY42_03010</name>
</gene>
<dbReference type="InterPro" id="IPR003594">
    <property type="entry name" value="HATPase_dom"/>
</dbReference>
<dbReference type="PROSITE" id="PS50113">
    <property type="entry name" value="PAC"/>
    <property type="match status" value="4"/>
</dbReference>
<feature type="domain" description="PAS" evidence="3">
    <location>
        <begin position="411"/>
        <end position="486"/>
    </location>
</feature>
<evidence type="ECO:0000259" key="3">
    <source>
        <dbReference type="PROSITE" id="PS50112"/>
    </source>
</evidence>
<feature type="domain" description="PAC" evidence="4">
    <location>
        <begin position="356"/>
        <end position="414"/>
    </location>
</feature>
<dbReference type="PATRIC" id="fig|35746.4.peg.637"/>
<dbReference type="Pfam" id="PF08448">
    <property type="entry name" value="PAS_4"/>
    <property type="match status" value="1"/>
</dbReference>
<dbReference type="InterPro" id="IPR013767">
    <property type="entry name" value="PAS_fold"/>
</dbReference>
<reference evidence="6" key="1">
    <citation type="journal article" date="2015" name="J. Biotechnol.">
        <title>Complete genome sequence of Haloferax gibbonsii strain ARA6, a potential producer of polyhydroxyalkanoates and halocins isolated from Araruama, Rio de Janeiro, Brasil.</title>
        <authorList>
            <person name="Pinto L.H."/>
            <person name="D'Alincourt Carvalho-Assef A.P."/>
            <person name="Vieira R.P."/>
            <person name="Clementino M.M."/>
            <person name="Albano R.M."/>
        </authorList>
    </citation>
    <scope>NUCLEOTIDE SEQUENCE [LARGE SCALE GENOMIC DNA]</scope>
    <source>
        <strain evidence="6">ARA6</strain>
    </source>
</reference>
<dbReference type="AlphaFoldDB" id="A0A0K1IR27"/>
<protein>
    <submittedName>
        <fullName evidence="5">Histidine kinase</fullName>
    </submittedName>
</protein>
<evidence type="ECO:0000259" key="2">
    <source>
        <dbReference type="PROSITE" id="PS50109"/>
    </source>
</evidence>
<dbReference type="Pfam" id="PF00989">
    <property type="entry name" value="PAS"/>
    <property type="match status" value="1"/>
</dbReference>
<dbReference type="GeneID" id="25244897"/>
<dbReference type="PANTHER" id="PTHR44757:SF2">
    <property type="entry name" value="BIOFILM ARCHITECTURE MAINTENANCE PROTEIN MBAA"/>
    <property type="match status" value="1"/>
</dbReference>
<dbReference type="SUPFAM" id="SSF55785">
    <property type="entry name" value="PYP-like sensor domain (PAS domain)"/>
    <property type="match status" value="4"/>
</dbReference>
<feature type="domain" description="PAS" evidence="3">
    <location>
        <begin position="283"/>
        <end position="328"/>
    </location>
</feature>
<dbReference type="InterPro" id="IPR013656">
    <property type="entry name" value="PAS_4"/>
</dbReference>
<feature type="domain" description="PAC" evidence="4">
    <location>
        <begin position="229"/>
        <end position="282"/>
    </location>
</feature>
<feature type="domain" description="Histidine kinase" evidence="2">
    <location>
        <begin position="665"/>
        <end position="872"/>
    </location>
</feature>
<keyword evidence="5" id="KW-0418">Kinase</keyword>
<feature type="compositionally biased region" description="Acidic residues" evidence="1">
    <location>
        <begin position="60"/>
        <end position="72"/>
    </location>
</feature>
<evidence type="ECO:0000256" key="1">
    <source>
        <dbReference type="SAM" id="MobiDB-lite"/>
    </source>
</evidence>
<feature type="domain" description="PAS" evidence="3">
    <location>
        <begin position="536"/>
        <end position="606"/>
    </location>
</feature>
<dbReference type="Pfam" id="PF13426">
    <property type="entry name" value="PAS_9"/>
    <property type="match status" value="1"/>
</dbReference>
<dbReference type="CDD" id="cd00130">
    <property type="entry name" value="PAS"/>
    <property type="match status" value="4"/>
</dbReference>
<feature type="domain" description="PAC" evidence="4">
    <location>
        <begin position="610"/>
        <end position="661"/>
    </location>
</feature>
<dbReference type="SUPFAM" id="SSF55874">
    <property type="entry name" value="ATPase domain of HSP90 chaperone/DNA topoisomerase II/histidine kinase"/>
    <property type="match status" value="1"/>
</dbReference>
<dbReference type="RefSeq" id="WP_050458689.1">
    <property type="nucleotide sequence ID" value="NZ_CP011947.1"/>
</dbReference>
<dbReference type="NCBIfam" id="TIGR00229">
    <property type="entry name" value="sensory_box"/>
    <property type="match status" value="4"/>
</dbReference>
<proteinExistence type="predicted"/>
<dbReference type="Gene3D" id="2.10.70.100">
    <property type="match status" value="1"/>
</dbReference>
<sequence length="872" mass="96106">MTVSEDASRNDTRSAGDASGDERILLAVRGARDRELLAELLDAYEVIVWERGRESGGGGEGEDGDEGAGEDPLPEFDLCIVDMATYSAVADALAERKADADDRFVPVLLTVAQDEQAVAARRLDDVPDDVLAVPAPKAVIRSRVESLLQTRRQSLQLALYRRAMDSATVGITITEADDDQPLTYINDAFEEMTGYDRSEVLGRNCRFLQGEETDTEPVELLHEAIEAGESVAVSLTNYRKDGTPFWNELKISPVYEDGELTHFVGFQTDATVRHALKNQLIHETQTLKQLFETSPVGIAVLNDDGIIVRANEAAQKILGMRRSVVLGQPYDAPEWHLIDTRGEPLDDEELPFDRVRETGETVTNFEHGIELGDERRWVVVNAAPLTGNDGERIGAITVIEDVTAQKRQERERERLLDLFDQSQKIASVGAWEVDVESGAVLFTNGLAELLGVEPGTVFDLSEAFSFYHPEDEPKVRAGFERLVETGEEQSLECRLETASGEMRWVNVRGVATQETDATVFRGTVQDITERKARSRELERYERIVETATDPIYTLDDNLRFVLANSATADLLGRDPVDLVGEHVSTVFGERHSQALLESIASLLAGDSDKETMETVVVDRDGSERQFQTTITAKSSEDGFDGIVCVGRDVTDLHEHERRLSVLDRVIRHNLRNKMNIAQAHATMLLEGTDDDRVRESAAAIERATSELLSLAETARKFSSALDPGVAERVQSQNVADCVRNVVEGARLSYPAATITVDAPDVANARAHTTFELAVNELVDNAVVYGGDEVEIHLSVTDDDGPEQVVIRVADNGPGIPPLERESLNSGRESPLQHTNGLGLWFVRWAVTNSNGSMEIMDNQPNGTVIELRLPRA</sequence>
<dbReference type="InterPro" id="IPR000014">
    <property type="entry name" value="PAS"/>
</dbReference>
<evidence type="ECO:0000259" key="4">
    <source>
        <dbReference type="PROSITE" id="PS50113"/>
    </source>
</evidence>
<keyword evidence="5" id="KW-0808">Transferase</keyword>
<dbReference type="InterPro" id="IPR013655">
    <property type="entry name" value="PAS_fold_3"/>
</dbReference>
<dbReference type="InterPro" id="IPR000700">
    <property type="entry name" value="PAS-assoc_C"/>
</dbReference>
<dbReference type="KEGG" id="hgi:ABY42_03010"/>
<evidence type="ECO:0000313" key="5">
    <source>
        <dbReference type="EMBL" id="AKU06760.1"/>
    </source>
</evidence>
<dbReference type="InterPro" id="IPR001610">
    <property type="entry name" value="PAC"/>
</dbReference>
<dbReference type="SMART" id="SM00086">
    <property type="entry name" value="PAC"/>
    <property type="match status" value="4"/>
</dbReference>
<dbReference type="InterPro" id="IPR036890">
    <property type="entry name" value="HATPase_C_sf"/>
</dbReference>
<dbReference type="Pfam" id="PF02518">
    <property type="entry name" value="HATPase_c"/>
    <property type="match status" value="1"/>
</dbReference>
<dbReference type="GO" id="GO:0016301">
    <property type="term" value="F:kinase activity"/>
    <property type="evidence" value="ECO:0007669"/>
    <property type="project" value="UniProtKB-KW"/>
</dbReference>
<dbReference type="GO" id="GO:0006355">
    <property type="term" value="P:regulation of DNA-templated transcription"/>
    <property type="evidence" value="ECO:0007669"/>
    <property type="project" value="InterPro"/>
</dbReference>
<dbReference type="CDD" id="cd00075">
    <property type="entry name" value="HATPase"/>
    <property type="match status" value="1"/>
</dbReference>
<feature type="domain" description="PAS" evidence="3">
    <location>
        <begin position="156"/>
        <end position="228"/>
    </location>
</feature>
<feature type="domain" description="PAC" evidence="4">
    <location>
        <begin position="489"/>
        <end position="539"/>
    </location>
</feature>
<dbReference type="PROSITE" id="PS50112">
    <property type="entry name" value="PAS"/>
    <property type="match status" value="4"/>
</dbReference>
<dbReference type="SMART" id="SM00387">
    <property type="entry name" value="HATPase_c"/>
    <property type="match status" value="1"/>
</dbReference>